<evidence type="ECO:0000256" key="4">
    <source>
        <dbReference type="ARBA" id="ARBA00022452"/>
    </source>
</evidence>
<comment type="subcellular location">
    <subcellularLocation>
        <location evidence="2">Cell membrane</location>
        <topology evidence="2">Multi-pass membrane protein</topology>
    </subcellularLocation>
    <subcellularLocation>
        <location evidence="1">Cytoplasm</location>
    </subcellularLocation>
</comment>
<keyword evidence="10" id="KW-0564">Palmitate</keyword>
<accession>A0A9D3S9R5</accession>
<comment type="similarity">
    <text evidence="3">Belongs to the gasdermin family.</text>
</comment>
<keyword evidence="7" id="KW-1210">Necrosis</keyword>
<dbReference type="Pfam" id="PF04598">
    <property type="entry name" value="Gasdermin"/>
    <property type="match status" value="1"/>
</dbReference>
<evidence type="ECO:0000259" key="12">
    <source>
        <dbReference type="Pfam" id="PF04598"/>
    </source>
</evidence>
<dbReference type="InterPro" id="IPR040460">
    <property type="entry name" value="Gasdermin_pore"/>
</dbReference>
<dbReference type="PANTHER" id="PTHR16399">
    <property type="entry name" value="GASDERMIN"/>
    <property type="match status" value="1"/>
</dbReference>
<gene>
    <name evidence="14" type="ORF">ANANG_G00045540</name>
</gene>
<keyword evidence="9" id="KW-0472">Membrane</keyword>
<dbReference type="InterPro" id="IPR007677">
    <property type="entry name" value="Gasdermin"/>
</dbReference>
<dbReference type="AlphaFoldDB" id="A0A9D3S9R5"/>
<evidence type="ECO:0000256" key="9">
    <source>
        <dbReference type="ARBA" id="ARBA00023136"/>
    </source>
</evidence>
<dbReference type="GO" id="GO:0005737">
    <property type="term" value="C:cytoplasm"/>
    <property type="evidence" value="ECO:0007669"/>
    <property type="project" value="UniProtKB-SubCell"/>
</dbReference>
<evidence type="ECO:0000259" key="13">
    <source>
        <dbReference type="Pfam" id="PF17708"/>
    </source>
</evidence>
<evidence type="ECO:0000256" key="11">
    <source>
        <dbReference type="ARBA" id="ARBA00023288"/>
    </source>
</evidence>
<feature type="domain" description="Gasdermin pore forming" evidence="12">
    <location>
        <begin position="1"/>
        <end position="223"/>
    </location>
</feature>
<keyword evidence="15" id="KW-1185">Reference proteome</keyword>
<dbReference type="PANTHER" id="PTHR16399:SF18">
    <property type="entry name" value="GASDERMIN-A"/>
    <property type="match status" value="1"/>
</dbReference>
<comment type="caution">
    <text evidence="14">The sequence shown here is derived from an EMBL/GenBank/DDBJ whole genome shotgun (WGS) entry which is preliminary data.</text>
</comment>
<dbReference type="GO" id="GO:0012501">
    <property type="term" value="P:programmed cell death"/>
    <property type="evidence" value="ECO:0007669"/>
    <property type="project" value="UniProtKB-KW"/>
</dbReference>
<evidence type="ECO:0000256" key="8">
    <source>
        <dbReference type="ARBA" id="ARBA00022692"/>
    </source>
</evidence>
<keyword evidence="5" id="KW-1003">Cell membrane</keyword>
<evidence type="ECO:0000313" key="15">
    <source>
        <dbReference type="Proteomes" id="UP001044222"/>
    </source>
</evidence>
<dbReference type="Proteomes" id="UP001044222">
    <property type="component" value="Unassembled WGS sequence"/>
</dbReference>
<evidence type="ECO:0000256" key="10">
    <source>
        <dbReference type="ARBA" id="ARBA00023139"/>
    </source>
</evidence>
<evidence type="ECO:0000256" key="5">
    <source>
        <dbReference type="ARBA" id="ARBA00022475"/>
    </source>
</evidence>
<evidence type="ECO:0000256" key="2">
    <source>
        <dbReference type="ARBA" id="ARBA00004651"/>
    </source>
</evidence>
<dbReference type="EMBL" id="JAFIRN010000002">
    <property type="protein sequence ID" value="KAG5855117.1"/>
    <property type="molecule type" value="Genomic_DNA"/>
</dbReference>
<dbReference type="InterPro" id="IPR041263">
    <property type="entry name" value="Gasdermin_PUB"/>
</dbReference>
<keyword evidence="6" id="KW-0963">Cytoplasm</keyword>
<proteinExistence type="inferred from homology"/>
<sequence>MFKKLTRILLEEVDNSGELKSISSVYESMRLDVLSVLKIVDSKKFFFFKTESYRPTGFKLQDLLQGMDTVDFGGCHQDSIATVDIKQKWEGNAGMKSTSSIPKTEINCQVDITGSTTEIKLESMSMSRSKLQNSKIDERHILFKDMKENKKILGLGVVYEVMKNKNPMILEQTTKGEGSAKILVINVASMEAGGKVECKQQLKLDAGCVLGFKVHPLYLKTTKERTAKQFMFSDGMPELEESVADDFPRLKRRVEAELRDFGDMDQSARKLIWVSLYKTLKSPQDLYELGCMLEEGIFTGSVSRSVQDLLQLLGLDSVESSDAHDLVKPIGFLVSALSELNEEVVTLILDLDDEVRGQVLKLVEGVLEQVCSLDDGVPQKSGQFSENTMRMATQVLASCGLKLAGDSLDPSLGFPGHPDVTLLALYILLKGLDKLLGP</sequence>
<evidence type="ECO:0000313" key="14">
    <source>
        <dbReference type="EMBL" id="KAG5855117.1"/>
    </source>
</evidence>
<keyword evidence="4" id="KW-1134">Transmembrane beta strand</keyword>
<reference evidence="14" key="1">
    <citation type="submission" date="2021-01" db="EMBL/GenBank/DDBJ databases">
        <title>A chromosome-scale assembly of European eel, Anguilla anguilla.</title>
        <authorList>
            <person name="Henkel C."/>
            <person name="Jong-Raadsen S.A."/>
            <person name="Dufour S."/>
            <person name="Weltzien F.-A."/>
            <person name="Palstra A.P."/>
            <person name="Pelster B."/>
            <person name="Spaink H.P."/>
            <person name="Van Den Thillart G.E."/>
            <person name="Jansen H."/>
            <person name="Zahm M."/>
            <person name="Klopp C."/>
            <person name="Cedric C."/>
            <person name="Louis A."/>
            <person name="Berthelot C."/>
            <person name="Parey E."/>
            <person name="Roest Crollius H."/>
            <person name="Montfort J."/>
            <person name="Robinson-Rechavi M."/>
            <person name="Bucao C."/>
            <person name="Bouchez O."/>
            <person name="Gislard M."/>
            <person name="Lluch J."/>
            <person name="Milhes M."/>
            <person name="Lampietro C."/>
            <person name="Lopez Roques C."/>
            <person name="Donnadieu C."/>
            <person name="Braasch I."/>
            <person name="Desvignes T."/>
            <person name="Postlethwait J."/>
            <person name="Bobe J."/>
            <person name="Guiguen Y."/>
            <person name="Dirks R."/>
        </authorList>
    </citation>
    <scope>NUCLEOTIDE SEQUENCE</scope>
    <source>
        <strain evidence="14">Tag_6206</strain>
        <tissue evidence="14">Liver</tissue>
    </source>
</reference>
<feature type="domain" description="Gasdermin PUB" evidence="13">
    <location>
        <begin position="246"/>
        <end position="407"/>
    </location>
</feature>
<dbReference type="Pfam" id="PF17708">
    <property type="entry name" value="Gasdermin_C"/>
    <property type="match status" value="1"/>
</dbReference>
<dbReference type="GO" id="GO:0005886">
    <property type="term" value="C:plasma membrane"/>
    <property type="evidence" value="ECO:0007669"/>
    <property type="project" value="UniProtKB-SubCell"/>
</dbReference>
<evidence type="ECO:0008006" key="16">
    <source>
        <dbReference type="Google" id="ProtNLM"/>
    </source>
</evidence>
<name>A0A9D3S9R5_ANGAN</name>
<evidence type="ECO:0000256" key="1">
    <source>
        <dbReference type="ARBA" id="ARBA00004496"/>
    </source>
</evidence>
<keyword evidence="8" id="KW-0812">Transmembrane</keyword>
<keyword evidence="11" id="KW-0449">Lipoprotein</keyword>
<evidence type="ECO:0000256" key="7">
    <source>
        <dbReference type="ARBA" id="ARBA00022590"/>
    </source>
</evidence>
<protein>
    <recommendedName>
        <fullName evidence="16">Gasdermin pore forming domain-containing protein</fullName>
    </recommendedName>
</protein>
<organism evidence="14 15">
    <name type="scientific">Anguilla anguilla</name>
    <name type="common">European freshwater eel</name>
    <name type="synonym">Muraena anguilla</name>
    <dbReference type="NCBI Taxonomy" id="7936"/>
    <lineage>
        <taxon>Eukaryota</taxon>
        <taxon>Metazoa</taxon>
        <taxon>Chordata</taxon>
        <taxon>Craniata</taxon>
        <taxon>Vertebrata</taxon>
        <taxon>Euteleostomi</taxon>
        <taxon>Actinopterygii</taxon>
        <taxon>Neopterygii</taxon>
        <taxon>Teleostei</taxon>
        <taxon>Anguilliformes</taxon>
        <taxon>Anguillidae</taxon>
        <taxon>Anguilla</taxon>
    </lineage>
</organism>
<evidence type="ECO:0000256" key="3">
    <source>
        <dbReference type="ARBA" id="ARBA00009279"/>
    </source>
</evidence>
<evidence type="ECO:0000256" key="6">
    <source>
        <dbReference type="ARBA" id="ARBA00022490"/>
    </source>
</evidence>